<reference evidence="4 5" key="1">
    <citation type="submission" date="2021-06" db="EMBL/GenBank/DDBJ databases">
        <authorList>
            <person name="Sun Q."/>
            <person name="Li D."/>
        </authorList>
    </citation>
    <scope>NUCLEOTIDE SEQUENCE [LARGE SCALE GENOMIC DNA]</scope>
    <source>
        <strain evidence="4 5">MSJ-11</strain>
    </source>
</reference>
<organism evidence="4 5">
    <name type="scientific">Clostridium mobile</name>
    <dbReference type="NCBI Taxonomy" id="2841512"/>
    <lineage>
        <taxon>Bacteria</taxon>
        <taxon>Bacillati</taxon>
        <taxon>Bacillota</taxon>
        <taxon>Clostridia</taxon>
        <taxon>Eubacteriales</taxon>
        <taxon>Clostridiaceae</taxon>
        <taxon>Clostridium</taxon>
    </lineage>
</organism>
<evidence type="ECO:0000256" key="1">
    <source>
        <dbReference type="PROSITE-ProRule" id="PRU00339"/>
    </source>
</evidence>
<gene>
    <name evidence="4" type="ORF">KQI86_07295</name>
</gene>
<dbReference type="Pfam" id="PF07532">
    <property type="entry name" value="Big_4"/>
    <property type="match status" value="1"/>
</dbReference>
<keyword evidence="2" id="KW-0732">Signal</keyword>
<dbReference type="RefSeq" id="WP_216438622.1">
    <property type="nucleotide sequence ID" value="NZ_JAHLQF010000002.1"/>
</dbReference>
<evidence type="ECO:0000313" key="4">
    <source>
        <dbReference type="EMBL" id="MBU5484131.1"/>
    </source>
</evidence>
<dbReference type="EMBL" id="JAHLQF010000002">
    <property type="protein sequence ID" value="MBU5484131.1"/>
    <property type="molecule type" value="Genomic_DNA"/>
</dbReference>
<evidence type="ECO:0000313" key="5">
    <source>
        <dbReference type="Proteomes" id="UP000726170"/>
    </source>
</evidence>
<dbReference type="Proteomes" id="UP000726170">
    <property type="component" value="Unassembled WGS sequence"/>
</dbReference>
<dbReference type="InterPro" id="IPR019734">
    <property type="entry name" value="TPR_rpt"/>
</dbReference>
<accession>A0ABS6EFX9</accession>
<feature type="chain" id="PRO_5047173162" evidence="2">
    <location>
        <begin position="21"/>
        <end position="339"/>
    </location>
</feature>
<name>A0ABS6EFX9_9CLOT</name>
<proteinExistence type="predicted"/>
<feature type="signal peptide" evidence="2">
    <location>
        <begin position="1"/>
        <end position="20"/>
    </location>
</feature>
<protein>
    <submittedName>
        <fullName evidence="4">Ig-like domain-containing protein</fullName>
    </submittedName>
</protein>
<feature type="repeat" description="TPR" evidence="1">
    <location>
        <begin position="45"/>
        <end position="78"/>
    </location>
</feature>
<dbReference type="PROSITE" id="PS50005">
    <property type="entry name" value="TPR"/>
    <property type="match status" value="1"/>
</dbReference>
<evidence type="ECO:0000256" key="2">
    <source>
        <dbReference type="SAM" id="SignalP"/>
    </source>
</evidence>
<dbReference type="InterPro" id="IPR011081">
    <property type="entry name" value="Big_4"/>
</dbReference>
<keyword evidence="5" id="KW-1185">Reference proteome</keyword>
<evidence type="ECO:0000259" key="3">
    <source>
        <dbReference type="Pfam" id="PF07532"/>
    </source>
</evidence>
<sequence>MRKKAILLLLTLTVALNVSACGNKEKKNVLSEDVKQEVAMQENETKKFIDDGIDFLNKGEYDDAKSSFEKAISMDKSNKGAYIEIKNRYMEKQRMDDAYYIIKLAISNGVDTENMQKILNDIKSKFEVTKLSESAYQNGEYKLPTKIKAKINNEDKEVNVVWNDNKVDTSKLGSIKYEGKIEQYDRSAELDLEIIKVEKAKKIGGISKVYEENGKRYLKFDEVEFYKNKDGNDSTAENEARKDGADAALFDEGNVEGRLNNGYYIRNKDKSLKTYEISPNVDISVCGYSVNLNTIDQQNISYEKFKTLDMGDRIRFKGVLCYIHLENNVVVKIEEQYIP</sequence>
<keyword evidence="1" id="KW-0802">TPR repeat</keyword>
<comment type="caution">
    <text evidence="4">The sequence shown here is derived from an EMBL/GenBank/DDBJ whole genome shotgun (WGS) entry which is preliminary data.</text>
</comment>
<feature type="domain" description="Bacterial Ig-like" evidence="3">
    <location>
        <begin position="130"/>
        <end position="184"/>
    </location>
</feature>